<evidence type="ECO:0000256" key="8">
    <source>
        <dbReference type="ARBA" id="ARBA00023065"/>
    </source>
</evidence>
<keyword evidence="5" id="KW-1003">Cell membrane</keyword>
<dbReference type="RefSeq" id="WP_309200918.1">
    <property type="nucleotide sequence ID" value="NZ_CP133548.1"/>
</dbReference>
<dbReference type="EMBL" id="CP133548">
    <property type="protein sequence ID" value="WMS85765.1"/>
    <property type="molecule type" value="Genomic_DNA"/>
</dbReference>
<feature type="transmembrane region" description="Helical" evidence="11">
    <location>
        <begin position="394"/>
        <end position="413"/>
    </location>
</feature>
<dbReference type="InterPro" id="IPR048279">
    <property type="entry name" value="MdtK-like"/>
</dbReference>
<feature type="transmembrane region" description="Helical" evidence="11">
    <location>
        <begin position="141"/>
        <end position="162"/>
    </location>
</feature>
<evidence type="ECO:0000256" key="11">
    <source>
        <dbReference type="SAM" id="Phobius"/>
    </source>
</evidence>
<evidence type="ECO:0000256" key="5">
    <source>
        <dbReference type="ARBA" id="ARBA00022475"/>
    </source>
</evidence>
<dbReference type="InterPro" id="IPR050222">
    <property type="entry name" value="MATE_MdtK"/>
</dbReference>
<feature type="transmembrane region" description="Helical" evidence="11">
    <location>
        <begin position="360"/>
        <end position="382"/>
    </location>
</feature>
<dbReference type="PANTHER" id="PTHR43298:SF2">
    <property type="entry name" value="FMN_FAD EXPORTER YEEO-RELATED"/>
    <property type="match status" value="1"/>
</dbReference>
<dbReference type="PANTHER" id="PTHR43298">
    <property type="entry name" value="MULTIDRUG RESISTANCE PROTEIN NORM-RELATED"/>
    <property type="match status" value="1"/>
</dbReference>
<dbReference type="CDD" id="cd13136">
    <property type="entry name" value="MATE_DinF_like"/>
    <property type="match status" value="1"/>
</dbReference>
<proteinExistence type="inferred from homology"/>
<feature type="transmembrane region" description="Helical" evidence="11">
    <location>
        <begin position="169"/>
        <end position="192"/>
    </location>
</feature>
<name>A0AA51X666_9GAMM</name>
<dbReference type="GO" id="GO:0042910">
    <property type="term" value="F:xenobiotic transmembrane transporter activity"/>
    <property type="evidence" value="ECO:0007669"/>
    <property type="project" value="InterPro"/>
</dbReference>
<gene>
    <name evidence="12" type="ORF">Q9312_11115</name>
</gene>
<keyword evidence="7 11" id="KW-1133">Transmembrane helix</keyword>
<evidence type="ECO:0000256" key="10">
    <source>
        <dbReference type="ARBA" id="ARBA00031636"/>
    </source>
</evidence>
<keyword evidence="6 11" id="KW-0812">Transmembrane</keyword>
<keyword evidence="13" id="KW-1185">Reference proteome</keyword>
<feature type="transmembrane region" description="Helical" evidence="11">
    <location>
        <begin position="49"/>
        <end position="72"/>
    </location>
</feature>
<evidence type="ECO:0000256" key="2">
    <source>
        <dbReference type="ARBA" id="ARBA00010199"/>
    </source>
</evidence>
<dbReference type="Proteomes" id="UP001239782">
    <property type="component" value="Chromosome"/>
</dbReference>
<feature type="transmembrane region" description="Helical" evidence="11">
    <location>
        <begin position="96"/>
        <end position="121"/>
    </location>
</feature>
<accession>A0AA51X666</accession>
<dbReference type="GO" id="GO:0005886">
    <property type="term" value="C:plasma membrane"/>
    <property type="evidence" value="ECO:0007669"/>
    <property type="project" value="UniProtKB-SubCell"/>
</dbReference>
<dbReference type="PIRSF" id="PIRSF006603">
    <property type="entry name" value="DinF"/>
    <property type="match status" value="1"/>
</dbReference>
<dbReference type="AlphaFoldDB" id="A0AA51X666"/>
<evidence type="ECO:0000256" key="6">
    <source>
        <dbReference type="ARBA" id="ARBA00022692"/>
    </source>
</evidence>
<keyword evidence="3" id="KW-0813">Transport</keyword>
<dbReference type="Pfam" id="PF01554">
    <property type="entry name" value="MatE"/>
    <property type="match status" value="2"/>
</dbReference>
<feature type="transmembrane region" description="Helical" evidence="11">
    <location>
        <begin position="314"/>
        <end position="340"/>
    </location>
</feature>
<keyword evidence="9 11" id="KW-0472">Membrane</keyword>
<evidence type="ECO:0000256" key="7">
    <source>
        <dbReference type="ARBA" id="ARBA00022989"/>
    </source>
</evidence>
<feature type="transmembrane region" description="Helical" evidence="11">
    <location>
        <begin position="198"/>
        <end position="220"/>
    </location>
</feature>
<keyword evidence="8" id="KW-0406">Ion transport</keyword>
<evidence type="ECO:0000256" key="1">
    <source>
        <dbReference type="ARBA" id="ARBA00004429"/>
    </source>
</evidence>
<dbReference type="InterPro" id="IPR002528">
    <property type="entry name" value="MATE_fam"/>
</dbReference>
<feature type="transmembrane region" description="Helical" evidence="11">
    <location>
        <begin position="419"/>
        <end position="437"/>
    </location>
</feature>
<protein>
    <recommendedName>
        <fullName evidence="10">Multidrug-efflux transporter</fullName>
    </recommendedName>
</protein>
<evidence type="ECO:0000313" key="12">
    <source>
        <dbReference type="EMBL" id="WMS85765.1"/>
    </source>
</evidence>
<dbReference type="NCBIfam" id="TIGR00797">
    <property type="entry name" value="matE"/>
    <property type="match status" value="1"/>
</dbReference>
<dbReference type="GO" id="GO:0006811">
    <property type="term" value="P:monoatomic ion transport"/>
    <property type="evidence" value="ECO:0007669"/>
    <property type="project" value="UniProtKB-KW"/>
</dbReference>
<keyword evidence="4" id="KW-0050">Antiport</keyword>
<reference evidence="12 13" key="1">
    <citation type="submission" date="2023-08" db="EMBL/GenBank/DDBJ databases">
        <title>Pleionea litopenaei sp. nov., isolated from stomach of juvenile Litopenaeus vannamei.</title>
        <authorList>
            <person name="Rho A.M."/>
            <person name="Hwang C.Y."/>
        </authorList>
    </citation>
    <scope>NUCLEOTIDE SEQUENCE [LARGE SCALE GENOMIC DNA]</scope>
    <source>
        <strain evidence="12 13">HL-JVS1</strain>
    </source>
</reference>
<organism evidence="12 13">
    <name type="scientific">Pleionea litopenaei</name>
    <dbReference type="NCBI Taxonomy" id="3070815"/>
    <lineage>
        <taxon>Bacteria</taxon>
        <taxon>Pseudomonadati</taxon>
        <taxon>Pseudomonadota</taxon>
        <taxon>Gammaproteobacteria</taxon>
        <taxon>Oceanospirillales</taxon>
        <taxon>Pleioneaceae</taxon>
        <taxon>Pleionea</taxon>
    </lineage>
</organism>
<dbReference type="KEGG" id="plei:Q9312_11115"/>
<evidence type="ECO:0000256" key="9">
    <source>
        <dbReference type="ARBA" id="ARBA00023136"/>
    </source>
</evidence>
<comment type="subcellular location">
    <subcellularLocation>
        <location evidence="1">Cell inner membrane</location>
        <topology evidence="1">Multi-pass membrane protein</topology>
    </subcellularLocation>
</comment>
<feature type="transmembrane region" description="Helical" evidence="11">
    <location>
        <begin position="21"/>
        <end position="43"/>
    </location>
</feature>
<evidence type="ECO:0000256" key="4">
    <source>
        <dbReference type="ARBA" id="ARBA00022449"/>
    </source>
</evidence>
<evidence type="ECO:0000313" key="13">
    <source>
        <dbReference type="Proteomes" id="UP001239782"/>
    </source>
</evidence>
<evidence type="ECO:0000256" key="3">
    <source>
        <dbReference type="ARBA" id="ARBA00022448"/>
    </source>
</evidence>
<dbReference type="GO" id="GO:0015297">
    <property type="term" value="F:antiporter activity"/>
    <property type="evidence" value="ECO:0007669"/>
    <property type="project" value="UniProtKB-KW"/>
</dbReference>
<sequence length="448" mass="49369">MASSIIAYLNHQPTHHKTLALAIPMILSNLTVPITGLVDTAVIGHLSDAHFLGATAVGSLIITMIMWAMGFLRMSTTGLAAQAAGQAESYAIKQSLYNAVAVAITLSLVILITQSLIWQAAIAFMQASDQVLSLAKSYYDIRVWSLPALLLRYVFVGWLLGLHRARLPLLILVVSNLINIVLDILFVVYWGWGVEGAAWASVIADYIGLAVGLVVIAAIIRGLKPATNEPSWFQRKAFLRVLALNRDIFIRTLALEAVFYVQTSVGGSLGDVVLAANAVLMNFVMIMAHGLDGFANAVEAMAGRAFGQGFRRRFWRSVTVSGFWSLLCSLLFALVYALFGDSMIDLMTSIPEVNQLAKEYLVYLVFIPIVAVWSYWLDGIFIGITEMKAMRNSMLVAVFLVFIPLTFTVEFISNHGLWLAFYGFMIVRAAGLAWYLNRLPLTFNEQRV</sequence>
<comment type="similarity">
    <text evidence="2">Belongs to the multi antimicrobial extrusion (MATE) (TC 2.A.66.1) family.</text>
</comment>
<dbReference type="InterPro" id="IPR044644">
    <property type="entry name" value="DinF-like"/>
</dbReference>